<dbReference type="Proteomes" id="UP001241758">
    <property type="component" value="Unassembled WGS sequence"/>
</dbReference>
<name>A0ABT6WYP5_9ACTN</name>
<dbReference type="PANTHER" id="PTHR47359">
    <property type="entry name" value="PEPTIDOGLYCAN DL-ENDOPEPTIDASE CWLO"/>
    <property type="match status" value="1"/>
</dbReference>
<comment type="similarity">
    <text evidence="1">Belongs to the peptidase C40 family.</text>
</comment>
<keyword evidence="4" id="KW-0788">Thiol protease</keyword>
<dbReference type="PANTHER" id="PTHR47359:SF3">
    <property type="entry name" value="NLP_P60 DOMAIN-CONTAINING PROTEIN-RELATED"/>
    <property type="match status" value="1"/>
</dbReference>
<evidence type="ECO:0000256" key="2">
    <source>
        <dbReference type="ARBA" id="ARBA00022670"/>
    </source>
</evidence>
<dbReference type="InterPro" id="IPR000064">
    <property type="entry name" value="NLP_P60_dom"/>
</dbReference>
<reference evidence="8 9" key="1">
    <citation type="submission" date="2023-05" db="EMBL/GenBank/DDBJ databases">
        <title>Actinoplanes sp. NEAU-A12 genome sequencing.</title>
        <authorList>
            <person name="Wang Z.-S."/>
        </authorList>
    </citation>
    <scope>NUCLEOTIDE SEQUENCE [LARGE SCALE GENOMIC DNA]</scope>
    <source>
        <strain evidence="8 9">NEAU-A12</strain>
    </source>
</reference>
<keyword evidence="6" id="KW-0732">Signal</keyword>
<dbReference type="SUPFAM" id="SSF54001">
    <property type="entry name" value="Cysteine proteinases"/>
    <property type="match status" value="1"/>
</dbReference>
<dbReference type="Pfam" id="PF00877">
    <property type="entry name" value="NLPC_P60"/>
    <property type="match status" value="1"/>
</dbReference>
<comment type="caution">
    <text evidence="8">The sequence shown here is derived from an EMBL/GenBank/DDBJ whole genome shotgun (WGS) entry which is preliminary data.</text>
</comment>
<keyword evidence="2" id="KW-0645">Protease</keyword>
<accession>A0ABT6WYP5</accession>
<protein>
    <submittedName>
        <fullName evidence="8">NlpC/P60 family protein</fullName>
    </submittedName>
</protein>
<dbReference type="InterPro" id="IPR038765">
    <property type="entry name" value="Papain-like_cys_pep_sf"/>
</dbReference>
<evidence type="ECO:0000313" key="8">
    <source>
        <dbReference type="EMBL" id="MDI6104864.1"/>
    </source>
</evidence>
<feature type="domain" description="NlpC/P60" evidence="7">
    <location>
        <begin position="214"/>
        <end position="329"/>
    </location>
</feature>
<dbReference type="Gene3D" id="3.90.1720.10">
    <property type="entry name" value="endopeptidase domain like (from Nostoc punctiforme)"/>
    <property type="match status" value="1"/>
</dbReference>
<evidence type="ECO:0000313" key="9">
    <source>
        <dbReference type="Proteomes" id="UP001241758"/>
    </source>
</evidence>
<evidence type="ECO:0000259" key="7">
    <source>
        <dbReference type="PROSITE" id="PS51935"/>
    </source>
</evidence>
<dbReference type="InterPro" id="IPR051794">
    <property type="entry name" value="PG_Endopeptidase_C40"/>
</dbReference>
<dbReference type="Gene3D" id="6.10.250.3150">
    <property type="match status" value="1"/>
</dbReference>
<feature type="chain" id="PRO_5045607216" evidence="6">
    <location>
        <begin position="33"/>
        <end position="329"/>
    </location>
</feature>
<feature type="signal peptide" evidence="6">
    <location>
        <begin position="1"/>
        <end position="32"/>
    </location>
</feature>
<dbReference type="RefSeq" id="WP_282766292.1">
    <property type="nucleotide sequence ID" value="NZ_JASCTH010000038.1"/>
</dbReference>
<evidence type="ECO:0000256" key="4">
    <source>
        <dbReference type="ARBA" id="ARBA00022807"/>
    </source>
</evidence>
<evidence type="ECO:0000256" key="5">
    <source>
        <dbReference type="SAM" id="Coils"/>
    </source>
</evidence>
<feature type="coiled-coil region" evidence="5">
    <location>
        <begin position="129"/>
        <end position="163"/>
    </location>
</feature>
<proteinExistence type="inferred from homology"/>
<dbReference type="PROSITE" id="PS51935">
    <property type="entry name" value="NLPC_P60"/>
    <property type="match status" value="1"/>
</dbReference>
<dbReference type="EMBL" id="JASCTH010000038">
    <property type="protein sequence ID" value="MDI6104864.1"/>
    <property type="molecule type" value="Genomic_DNA"/>
</dbReference>
<organism evidence="8 9">
    <name type="scientific">Actinoplanes sandaracinus</name>
    <dbReference type="NCBI Taxonomy" id="3045177"/>
    <lineage>
        <taxon>Bacteria</taxon>
        <taxon>Bacillati</taxon>
        <taxon>Actinomycetota</taxon>
        <taxon>Actinomycetes</taxon>
        <taxon>Micromonosporales</taxon>
        <taxon>Micromonosporaceae</taxon>
        <taxon>Actinoplanes</taxon>
    </lineage>
</organism>
<evidence type="ECO:0000256" key="3">
    <source>
        <dbReference type="ARBA" id="ARBA00022801"/>
    </source>
</evidence>
<keyword evidence="5" id="KW-0175">Coiled coil</keyword>
<keyword evidence="9" id="KW-1185">Reference proteome</keyword>
<sequence>MKRIGSRRAGFMRVLVCAVAAAGILVTGPAVAHAEPSPSDIEKQIDEEWNNLEPVIEDYNGTHTKLIKLRQQQKQLAATLAPLQKQVDAAMVEVRGLAIDAYMQGPPGAVNAMMLTGSPTGLAEKMTLLDQLAHNREASIAEVSRLRDKYAADKATVDQLEAEIAVRDTDLGTKKTAIESEITKLQKLRIQAYGKANADDGELRTGPCPVAYTNDKGGRAAQKACDLIGKPYVFGSNGPNTYDCSGLTQEAWGAVGVRLEHYTKDQWGSTKSVTRSELKPGDLVFYYSDVHHVAIYIGGNTVVHAPSTGDHVRMATIDRGPIAGYRRPA</sequence>
<evidence type="ECO:0000256" key="1">
    <source>
        <dbReference type="ARBA" id="ARBA00007074"/>
    </source>
</evidence>
<gene>
    <name evidence="8" type="ORF">QLQ12_40390</name>
</gene>
<evidence type="ECO:0000256" key="6">
    <source>
        <dbReference type="SAM" id="SignalP"/>
    </source>
</evidence>
<keyword evidence="3" id="KW-0378">Hydrolase</keyword>